<keyword evidence="6" id="KW-1185">Reference proteome</keyword>
<keyword evidence="2" id="KW-0521">NADP</keyword>
<dbReference type="GO" id="GO:0016491">
    <property type="term" value="F:oxidoreductase activity"/>
    <property type="evidence" value="ECO:0007669"/>
    <property type="project" value="UniProtKB-KW"/>
</dbReference>
<dbReference type="EMBL" id="SMKZ01000109">
    <property type="protein sequence ID" value="TDD94386.1"/>
    <property type="molecule type" value="Genomic_DNA"/>
</dbReference>
<dbReference type="OrthoDB" id="3500708at2"/>
<evidence type="ECO:0000256" key="2">
    <source>
        <dbReference type="ARBA" id="ARBA00022857"/>
    </source>
</evidence>
<feature type="domain" description="NADP-dependent oxidoreductase" evidence="4">
    <location>
        <begin position="16"/>
        <end position="316"/>
    </location>
</feature>
<dbReference type="PANTHER" id="PTHR43150">
    <property type="entry name" value="HYPERKINETIC, ISOFORM M"/>
    <property type="match status" value="1"/>
</dbReference>
<dbReference type="InParanoid" id="A0A4R5C759"/>
<reference evidence="5 6" key="1">
    <citation type="submission" date="2019-03" db="EMBL/GenBank/DDBJ databases">
        <title>Draft genome sequences of novel Actinobacteria.</title>
        <authorList>
            <person name="Sahin N."/>
            <person name="Ay H."/>
            <person name="Saygin H."/>
        </authorList>
    </citation>
    <scope>NUCLEOTIDE SEQUENCE [LARGE SCALE GENOMIC DNA]</scope>
    <source>
        <strain evidence="5 6">5K138</strain>
    </source>
</reference>
<dbReference type="PRINTS" id="PR01577">
    <property type="entry name" value="KCNABCHANNEL"/>
</dbReference>
<evidence type="ECO:0000313" key="5">
    <source>
        <dbReference type="EMBL" id="TDD94386.1"/>
    </source>
</evidence>
<organism evidence="5 6">
    <name type="scientific">Jiangella asiatica</name>
    <dbReference type="NCBI Taxonomy" id="2530372"/>
    <lineage>
        <taxon>Bacteria</taxon>
        <taxon>Bacillati</taxon>
        <taxon>Actinomycetota</taxon>
        <taxon>Actinomycetes</taxon>
        <taxon>Jiangellales</taxon>
        <taxon>Jiangellaceae</taxon>
        <taxon>Jiangella</taxon>
    </lineage>
</organism>
<evidence type="ECO:0000256" key="3">
    <source>
        <dbReference type="ARBA" id="ARBA00023002"/>
    </source>
</evidence>
<protein>
    <submittedName>
        <fullName evidence="5">Aldo/keto reductase</fullName>
    </submittedName>
</protein>
<comment type="caution">
    <text evidence="5">The sequence shown here is derived from an EMBL/GenBank/DDBJ whole genome shotgun (WGS) entry which is preliminary data.</text>
</comment>
<dbReference type="PANTHER" id="PTHR43150:SF2">
    <property type="entry name" value="HYPERKINETIC, ISOFORM M"/>
    <property type="match status" value="1"/>
</dbReference>
<dbReference type="RefSeq" id="WP_131902257.1">
    <property type="nucleotide sequence ID" value="NZ_SMKZ01000109.1"/>
</dbReference>
<evidence type="ECO:0000256" key="1">
    <source>
        <dbReference type="ARBA" id="ARBA00006515"/>
    </source>
</evidence>
<gene>
    <name evidence="5" type="ORF">E1269_31860</name>
</gene>
<evidence type="ECO:0000259" key="4">
    <source>
        <dbReference type="Pfam" id="PF00248"/>
    </source>
</evidence>
<dbReference type="InterPro" id="IPR005399">
    <property type="entry name" value="K_chnl_volt-dep_bsu_KCNAB-rel"/>
</dbReference>
<keyword evidence="3" id="KW-0560">Oxidoreductase</keyword>
<dbReference type="Pfam" id="PF00248">
    <property type="entry name" value="Aldo_ket_red"/>
    <property type="match status" value="1"/>
</dbReference>
<dbReference type="Proteomes" id="UP000294739">
    <property type="component" value="Unassembled WGS sequence"/>
</dbReference>
<comment type="similarity">
    <text evidence="1">Belongs to the shaker potassium channel beta subunit family.</text>
</comment>
<dbReference type="SUPFAM" id="SSF51430">
    <property type="entry name" value="NAD(P)-linked oxidoreductase"/>
    <property type="match status" value="1"/>
</dbReference>
<dbReference type="InterPro" id="IPR036812">
    <property type="entry name" value="NAD(P)_OxRdtase_dom_sf"/>
</dbReference>
<dbReference type="AlphaFoldDB" id="A0A4R5C759"/>
<evidence type="ECO:0000313" key="6">
    <source>
        <dbReference type="Proteomes" id="UP000294739"/>
    </source>
</evidence>
<accession>A0A4R5C759</accession>
<dbReference type="InterPro" id="IPR023210">
    <property type="entry name" value="NADP_OxRdtase_dom"/>
</dbReference>
<sequence length="336" mass="36808">MEFRTLGGSGAKASVIALGTWLSHDGGESAHEAIKTTRRAYELGVNLFDTANEYQHGRAEEVLGEALRGVRRESFMVATKVCYPMGDTPLDSGLSRKHIMGQVDLSLRRLGLDYIDLYQCHDFDRETPVDETARAMNDLVASGKIIYWGVSNWDSEQLRRVVTLCRERNWVAPVTNQLQYSALWRLIEKRILPTCRELDVGVLSWSPLAMGVLTGKYTSGAPPESGTRAHKGVGKLDWLLAKFTDPQVLRAVETARSAAAEAGLSLAEAAVRWCLREAAVASVVTGASSPAQVEQNVAAGDLTPPVDLFDEIDRILRPVEARPPAWYPGVSELSTA</sequence>
<name>A0A4R5C759_9ACTN</name>
<proteinExistence type="inferred from homology"/>
<dbReference type="Gene3D" id="3.20.20.100">
    <property type="entry name" value="NADP-dependent oxidoreductase domain"/>
    <property type="match status" value="1"/>
</dbReference>